<dbReference type="AlphaFoldDB" id="A0A448X7W7"/>
<feature type="region of interest" description="Disordered" evidence="1">
    <location>
        <begin position="53"/>
        <end position="86"/>
    </location>
</feature>
<evidence type="ECO:0000256" key="1">
    <source>
        <dbReference type="SAM" id="MobiDB-lite"/>
    </source>
</evidence>
<dbReference type="EMBL" id="CAAALY010111873">
    <property type="protein sequence ID" value="VEL30384.1"/>
    <property type="molecule type" value="Genomic_DNA"/>
</dbReference>
<feature type="compositionally biased region" description="Polar residues" evidence="1">
    <location>
        <begin position="122"/>
        <end position="133"/>
    </location>
</feature>
<evidence type="ECO:0000313" key="3">
    <source>
        <dbReference type="Proteomes" id="UP000784294"/>
    </source>
</evidence>
<name>A0A448X7W7_9PLAT</name>
<sequence>MPGFKTPFVTSARRPKVSAMPASYGRGSNLDPALGPLSGVQTTDSCAFQSCREGQTRYSADSRPHRSQVPAPEAGRPSPINPASRPLHQVCLGQHQDGWCPTLSEHCVQPSSHMSHTPFELDTTSPRQDSSPHFCTPRVATALAHRTVIAEPQVQRVMTTFELPAYARSACVCLGPNQTPAECTGSACLSILTHPSHEPFGQQTWPSLQSDIQGR</sequence>
<dbReference type="Proteomes" id="UP000784294">
    <property type="component" value="Unassembled WGS sequence"/>
</dbReference>
<reference evidence="2" key="1">
    <citation type="submission" date="2018-11" db="EMBL/GenBank/DDBJ databases">
        <authorList>
            <consortium name="Pathogen Informatics"/>
        </authorList>
    </citation>
    <scope>NUCLEOTIDE SEQUENCE</scope>
</reference>
<feature type="region of interest" description="Disordered" evidence="1">
    <location>
        <begin position="1"/>
        <end position="41"/>
    </location>
</feature>
<comment type="caution">
    <text evidence="2">The sequence shown here is derived from an EMBL/GenBank/DDBJ whole genome shotgun (WGS) entry which is preliminary data.</text>
</comment>
<keyword evidence="3" id="KW-1185">Reference proteome</keyword>
<organism evidence="2 3">
    <name type="scientific">Protopolystoma xenopodis</name>
    <dbReference type="NCBI Taxonomy" id="117903"/>
    <lineage>
        <taxon>Eukaryota</taxon>
        <taxon>Metazoa</taxon>
        <taxon>Spiralia</taxon>
        <taxon>Lophotrochozoa</taxon>
        <taxon>Platyhelminthes</taxon>
        <taxon>Monogenea</taxon>
        <taxon>Polyopisthocotylea</taxon>
        <taxon>Polystomatidea</taxon>
        <taxon>Polystomatidae</taxon>
        <taxon>Protopolystoma</taxon>
    </lineage>
</organism>
<accession>A0A448X7W7</accession>
<proteinExistence type="predicted"/>
<evidence type="ECO:0000313" key="2">
    <source>
        <dbReference type="EMBL" id="VEL30384.1"/>
    </source>
</evidence>
<protein>
    <submittedName>
        <fullName evidence="2">Uncharacterized protein</fullName>
    </submittedName>
</protein>
<feature type="region of interest" description="Disordered" evidence="1">
    <location>
        <begin position="111"/>
        <end position="133"/>
    </location>
</feature>
<gene>
    <name evidence="2" type="ORF">PXEA_LOCUS23824</name>
</gene>